<protein>
    <submittedName>
        <fullName evidence="2">Membrane protein</fullName>
    </submittedName>
</protein>
<keyword evidence="1" id="KW-0472">Membrane</keyword>
<keyword evidence="1" id="KW-1133">Transmembrane helix</keyword>
<dbReference type="EMBL" id="AZDL01000012">
    <property type="protein sequence ID" value="KRK92973.1"/>
    <property type="molecule type" value="Genomic_DNA"/>
</dbReference>
<feature type="transmembrane region" description="Helical" evidence="1">
    <location>
        <begin position="153"/>
        <end position="175"/>
    </location>
</feature>
<sequence length="300" mass="33441">MKPQKLKLSDYLLGFGFVLLMVGIATVLNDVEIILPEIAALTTGLWIYHEPGWLNQPAKIFWLPSITAIVGFGINRLPLSYAVKISLLLLIMIVLLCLFRSTLAPSFATGLLPIIVNATELSFIIAILGFTLTLMLVVSLRKLHLQHPYHATINYRVMLVFLIIALLWVLVVSLLGRPQMAAIPPVLVVFFEILQKPMYPGKMAIKQMVALTGAATIGFVAYSLLDSRLLVTLIALPLVWALLYLLQVRIPAAYAFPLLAIILPHQMFQSLPLVTLLATSYFFGAAYLYQQYIKPRLISR</sequence>
<dbReference type="Proteomes" id="UP000050828">
    <property type="component" value="Unassembled WGS sequence"/>
</dbReference>
<feature type="transmembrane region" description="Helical" evidence="1">
    <location>
        <begin position="229"/>
        <end position="247"/>
    </location>
</feature>
<dbReference type="AlphaFoldDB" id="A0AAJ0LFB2"/>
<feature type="transmembrane region" description="Helical" evidence="1">
    <location>
        <begin position="56"/>
        <end position="74"/>
    </location>
</feature>
<evidence type="ECO:0000256" key="1">
    <source>
        <dbReference type="SAM" id="Phobius"/>
    </source>
</evidence>
<feature type="transmembrane region" description="Helical" evidence="1">
    <location>
        <begin position="121"/>
        <end position="141"/>
    </location>
</feature>
<dbReference type="GeneID" id="49611484"/>
<keyword evidence="1" id="KW-0812">Transmembrane</keyword>
<name>A0AAJ0LFB2_LATCU</name>
<feature type="transmembrane region" description="Helical" evidence="1">
    <location>
        <begin position="204"/>
        <end position="222"/>
    </location>
</feature>
<organism evidence="2 3">
    <name type="scientific">Latilactobacillus curvatus JCM 1096 = DSM 20019</name>
    <dbReference type="NCBI Taxonomy" id="1293592"/>
    <lineage>
        <taxon>Bacteria</taxon>
        <taxon>Bacillati</taxon>
        <taxon>Bacillota</taxon>
        <taxon>Bacilli</taxon>
        <taxon>Lactobacillales</taxon>
        <taxon>Lactobacillaceae</taxon>
        <taxon>Latilactobacillus</taxon>
    </lineage>
</organism>
<comment type="caution">
    <text evidence="2">The sequence shown here is derived from an EMBL/GenBank/DDBJ whole genome shotgun (WGS) entry which is preliminary data.</text>
</comment>
<evidence type="ECO:0000313" key="3">
    <source>
        <dbReference type="Proteomes" id="UP000050828"/>
    </source>
</evidence>
<evidence type="ECO:0000313" key="2">
    <source>
        <dbReference type="EMBL" id="KRK92973.1"/>
    </source>
</evidence>
<feature type="transmembrane region" description="Helical" evidence="1">
    <location>
        <begin position="81"/>
        <end position="101"/>
    </location>
</feature>
<feature type="transmembrane region" description="Helical" evidence="1">
    <location>
        <begin position="12"/>
        <end position="36"/>
    </location>
</feature>
<dbReference type="RefSeq" id="WP_004270665.1">
    <property type="nucleotide sequence ID" value="NZ_AZDL01000012.1"/>
</dbReference>
<proteinExistence type="predicted"/>
<gene>
    <name evidence="2" type="ORF">FC08_GL000226</name>
</gene>
<accession>A0AAJ0LFB2</accession>
<reference evidence="2 3" key="1">
    <citation type="journal article" date="2015" name="Genome Announc.">
        <title>Expanding the biotechnology potential of lactobacilli through comparative genomics of 213 strains and associated genera.</title>
        <authorList>
            <person name="Sun Z."/>
            <person name="Harris H.M."/>
            <person name="McCann A."/>
            <person name="Guo C."/>
            <person name="Argimon S."/>
            <person name="Zhang W."/>
            <person name="Yang X."/>
            <person name="Jeffery I.B."/>
            <person name="Cooney J.C."/>
            <person name="Kagawa T.F."/>
            <person name="Liu W."/>
            <person name="Song Y."/>
            <person name="Salvetti E."/>
            <person name="Wrobel A."/>
            <person name="Rasinkangas P."/>
            <person name="Parkhill J."/>
            <person name="Rea M.C."/>
            <person name="O'Sullivan O."/>
            <person name="Ritari J."/>
            <person name="Douillard F.P."/>
            <person name="Paul Ross R."/>
            <person name="Yang R."/>
            <person name="Briner A.E."/>
            <person name="Felis G.E."/>
            <person name="de Vos W.M."/>
            <person name="Barrangou R."/>
            <person name="Klaenhammer T.R."/>
            <person name="Caufield P.W."/>
            <person name="Cui Y."/>
            <person name="Zhang H."/>
            <person name="O'Toole P.W."/>
        </authorList>
    </citation>
    <scope>NUCLEOTIDE SEQUENCE [LARGE SCALE GENOMIC DNA]</scope>
    <source>
        <strain evidence="2 3">DSM 20019</strain>
    </source>
</reference>
<feature type="transmembrane region" description="Helical" evidence="1">
    <location>
        <begin position="267"/>
        <end position="289"/>
    </location>
</feature>